<dbReference type="FunFam" id="3.40.50.300:FF:000870">
    <property type="entry name" value="MutS protein homolog 4"/>
    <property type="match status" value="1"/>
</dbReference>
<dbReference type="RefSeq" id="WP_088570136.1">
    <property type="nucleotide sequence ID" value="NZ_FYEK01000003.1"/>
</dbReference>
<evidence type="ECO:0000313" key="12">
    <source>
        <dbReference type="EMBL" id="SNB52745.1"/>
    </source>
</evidence>
<evidence type="ECO:0000256" key="8">
    <source>
        <dbReference type="ARBA" id="ARBA00024647"/>
    </source>
</evidence>
<dbReference type="Pfam" id="PF01624">
    <property type="entry name" value="MutS_I"/>
    <property type="match status" value="1"/>
</dbReference>
<dbReference type="SUPFAM" id="SSF52540">
    <property type="entry name" value="P-loop containing nucleoside triphosphate hydrolases"/>
    <property type="match status" value="1"/>
</dbReference>
<evidence type="ECO:0000256" key="3">
    <source>
        <dbReference type="ARBA" id="ARBA00022741"/>
    </source>
</evidence>
<evidence type="ECO:0000256" key="7">
    <source>
        <dbReference type="ARBA" id="ARBA00023204"/>
    </source>
</evidence>
<dbReference type="Pfam" id="PF05192">
    <property type="entry name" value="MutS_III"/>
    <property type="match status" value="1"/>
</dbReference>
<keyword evidence="13" id="KW-1185">Reference proteome</keyword>
<proteinExistence type="inferred from homology"/>
<dbReference type="FunCoup" id="A0A212Q083">
    <property type="interactions" value="380"/>
</dbReference>
<keyword evidence="3 9" id="KW-0547">Nucleotide-binding</keyword>
<dbReference type="GO" id="GO:0005829">
    <property type="term" value="C:cytosol"/>
    <property type="evidence" value="ECO:0007669"/>
    <property type="project" value="TreeGrafter"/>
</dbReference>
<protein>
    <recommendedName>
        <fullName evidence="2 9">DNA mismatch repair protein MutS</fullName>
    </recommendedName>
</protein>
<evidence type="ECO:0000259" key="11">
    <source>
        <dbReference type="PROSITE" id="PS00486"/>
    </source>
</evidence>
<dbReference type="GO" id="GO:0006298">
    <property type="term" value="P:mismatch repair"/>
    <property type="evidence" value="ECO:0007669"/>
    <property type="project" value="UniProtKB-UniRule"/>
</dbReference>
<gene>
    <name evidence="9" type="primary">mutS</name>
    <name evidence="12" type="ORF">SAMN02746019_00023700</name>
</gene>
<dbReference type="OrthoDB" id="9802448at2"/>
<dbReference type="SUPFAM" id="SSF53150">
    <property type="entry name" value="DNA repair protein MutS, domain II"/>
    <property type="match status" value="1"/>
</dbReference>
<dbReference type="SUPFAM" id="SSF55271">
    <property type="entry name" value="DNA repair protein MutS, domain I"/>
    <property type="match status" value="1"/>
</dbReference>
<dbReference type="Gene3D" id="3.40.50.300">
    <property type="entry name" value="P-loop containing nucleotide triphosphate hydrolases"/>
    <property type="match status" value="1"/>
</dbReference>
<dbReference type="NCBIfam" id="TIGR01070">
    <property type="entry name" value="mutS1"/>
    <property type="match status" value="1"/>
</dbReference>
<dbReference type="Gene3D" id="3.40.1170.10">
    <property type="entry name" value="DNA repair protein MutS, domain I"/>
    <property type="match status" value="1"/>
</dbReference>
<dbReference type="PANTHER" id="PTHR11361">
    <property type="entry name" value="DNA MISMATCH REPAIR PROTEIN MUTS FAMILY MEMBER"/>
    <property type="match status" value="1"/>
</dbReference>
<organism evidence="12 13">
    <name type="scientific">Thermoflexus hugenholtzii JAD2</name>
    <dbReference type="NCBI Taxonomy" id="877466"/>
    <lineage>
        <taxon>Bacteria</taxon>
        <taxon>Bacillati</taxon>
        <taxon>Chloroflexota</taxon>
        <taxon>Thermoflexia</taxon>
        <taxon>Thermoflexales</taxon>
        <taxon>Thermoflexaceae</taxon>
        <taxon>Thermoflexus</taxon>
    </lineage>
</organism>
<dbReference type="AlphaFoldDB" id="A0A212Q083"/>
<dbReference type="Pfam" id="PF05190">
    <property type="entry name" value="MutS_IV"/>
    <property type="match status" value="1"/>
</dbReference>
<dbReference type="InterPro" id="IPR036187">
    <property type="entry name" value="DNA_mismatch_repair_MutS_sf"/>
</dbReference>
<dbReference type="SMART" id="SM00534">
    <property type="entry name" value="MUTSac"/>
    <property type="match status" value="1"/>
</dbReference>
<keyword evidence="5 9" id="KW-0067">ATP-binding</keyword>
<dbReference type="HAMAP" id="MF_00096">
    <property type="entry name" value="MutS"/>
    <property type="match status" value="1"/>
</dbReference>
<dbReference type="GO" id="GO:0003684">
    <property type="term" value="F:damaged DNA binding"/>
    <property type="evidence" value="ECO:0007669"/>
    <property type="project" value="UniProtKB-UniRule"/>
</dbReference>
<evidence type="ECO:0000256" key="10">
    <source>
        <dbReference type="RuleBase" id="RU003756"/>
    </source>
</evidence>
<dbReference type="GO" id="GO:0140664">
    <property type="term" value="F:ATP-dependent DNA damage sensor activity"/>
    <property type="evidence" value="ECO:0007669"/>
    <property type="project" value="InterPro"/>
</dbReference>
<evidence type="ECO:0000256" key="6">
    <source>
        <dbReference type="ARBA" id="ARBA00023125"/>
    </source>
</evidence>
<evidence type="ECO:0000256" key="9">
    <source>
        <dbReference type="HAMAP-Rule" id="MF_00096"/>
    </source>
</evidence>
<name>A0A212Q083_9CHLR</name>
<dbReference type="GO" id="GO:0030983">
    <property type="term" value="F:mismatched DNA binding"/>
    <property type="evidence" value="ECO:0007669"/>
    <property type="project" value="InterPro"/>
</dbReference>
<feature type="domain" description="DNA mismatch repair proteins mutS family" evidence="11">
    <location>
        <begin position="696"/>
        <end position="712"/>
    </location>
</feature>
<evidence type="ECO:0000256" key="2">
    <source>
        <dbReference type="ARBA" id="ARBA00021982"/>
    </source>
</evidence>
<dbReference type="Gene3D" id="3.30.420.110">
    <property type="entry name" value="MutS, connector domain"/>
    <property type="match status" value="1"/>
</dbReference>
<keyword evidence="4 9" id="KW-0227">DNA damage</keyword>
<dbReference type="CDD" id="cd03284">
    <property type="entry name" value="ABC_MutS1"/>
    <property type="match status" value="1"/>
</dbReference>
<evidence type="ECO:0000256" key="1">
    <source>
        <dbReference type="ARBA" id="ARBA00006271"/>
    </source>
</evidence>
<keyword evidence="7 9" id="KW-0234">DNA repair</keyword>
<dbReference type="PROSITE" id="PS00486">
    <property type="entry name" value="DNA_MISMATCH_REPAIR_2"/>
    <property type="match status" value="1"/>
</dbReference>
<dbReference type="InterPro" id="IPR007860">
    <property type="entry name" value="DNA_mmatch_repair_MutS_con_dom"/>
</dbReference>
<evidence type="ECO:0000256" key="5">
    <source>
        <dbReference type="ARBA" id="ARBA00022840"/>
    </source>
</evidence>
<dbReference type="GO" id="GO:0005524">
    <property type="term" value="F:ATP binding"/>
    <property type="evidence" value="ECO:0007669"/>
    <property type="project" value="UniProtKB-UniRule"/>
</dbReference>
<dbReference type="SMART" id="SM00533">
    <property type="entry name" value="MUTSd"/>
    <property type="match status" value="1"/>
</dbReference>
<comment type="similarity">
    <text evidence="1 9 10">Belongs to the DNA mismatch repair MutS family.</text>
</comment>
<dbReference type="InterPro" id="IPR005748">
    <property type="entry name" value="DNA_mismatch_repair_MutS"/>
</dbReference>
<dbReference type="InterPro" id="IPR007696">
    <property type="entry name" value="DNA_mismatch_repair_MutS_core"/>
</dbReference>
<dbReference type="InterPro" id="IPR017261">
    <property type="entry name" value="DNA_mismatch_repair_MutS/MSH"/>
</dbReference>
<dbReference type="Gene3D" id="1.10.1420.10">
    <property type="match status" value="2"/>
</dbReference>
<dbReference type="SUPFAM" id="SSF48334">
    <property type="entry name" value="DNA repair protein MutS, domain III"/>
    <property type="match status" value="1"/>
</dbReference>
<comment type="function">
    <text evidence="8 9">This protein is involved in the repair of mismatches in DNA. It is possible that it carries out the mismatch recognition step. This protein has a weak ATPase activity.</text>
</comment>
<accession>A0A212Q083</accession>
<dbReference type="InterPro" id="IPR045076">
    <property type="entry name" value="MutS"/>
</dbReference>
<dbReference type="InterPro" id="IPR016151">
    <property type="entry name" value="DNA_mismatch_repair_MutS_N"/>
</dbReference>
<dbReference type="InterPro" id="IPR007695">
    <property type="entry name" value="DNA_mismatch_repair_MutS-lik_N"/>
</dbReference>
<dbReference type="FunFam" id="1.10.1420.10:FF:000002">
    <property type="entry name" value="DNA mismatch repair protein MutS"/>
    <property type="match status" value="1"/>
</dbReference>
<sequence length="878" mass="96824">MEDLTPIRRQYLDLKRQHPDAILFFRLGDFYETFDADAEIVARELDLVLTSRPVGKGQRVPLAGVPAHALEAYLARLVERGYRVAIAEQVGEPVNGLMPRRVVRVVTPGTALEPTLLEERAPSYLAAWVEEGEGIGLAYCEVSTGQFAATQWTGPEARREAEAEWLRLSPRECLYPVTPGEPATPPLPSAGEVACAFTPFPAHRFAPGVARTALLEHFRVTSLHAFGLEDQPLALRAAGAILQYLQETRPEALSLLVSIEMYSTARYMLLDPATRRNLELVESASGGGRRGSLLSVLDFTRTPMGGRLLRAWLSQPLRDRAAIEARLDQVEAFVEDPIARDRLAAHLRGFPDLERLAGRIGSGLASPRDLAALRRALTALPEIQALLRRMEGPHAGAVRPLADRLEPLPELLELLSRALVDDPPATLSEGGVIRPGFSEELDRWRSLAREAQAWLAELEQRERERTGIRSLKVGYNKVFGYYIEISKAAAHSVPSDYIRKQTLVNAERFITPELKEYETQVLNAAARQAELEAELFRDLCRRIGEELPRLRAIAQALAHLDAVASLAEAAARHRYVRPELTEEDVLEIRGGRHPVVEQALAGRFVPNDVVLDAEGRILILTGPNMAGKSTLLRQVALIVLMAQVGSFVPADRARLRPVDRIFTRIGAHDELAAGRSTFMVEMNETAYILHQATSDSLVVLDEIGRGTSTYDGLAIAWAVAEHLHNHPKRRPKVLFATHYHELTALAAYLPRVRNAHMAVAEVEGRIVFLYQVRPGGADRSYGIHVAELAGLPRAVIRRARELLRRLERGEPAVQPKAPPAAPLPLFAEHPVVQALRNLDPDSLSPLEALHKLYELKGMVEGSSRAGSSAEAGPEGGWG</sequence>
<keyword evidence="6 9" id="KW-0238">DNA-binding</keyword>
<dbReference type="InterPro" id="IPR000432">
    <property type="entry name" value="DNA_mismatch_repair_MutS_C"/>
</dbReference>
<reference evidence="13" key="1">
    <citation type="submission" date="2017-06" db="EMBL/GenBank/DDBJ databases">
        <authorList>
            <person name="Varghese N."/>
            <person name="Submissions S."/>
        </authorList>
    </citation>
    <scope>NUCLEOTIDE SEQUENCE [LARGE SCALE GENOMIC DNA]</scope>
    <source>
        <strain evidence="13">JAD2</strain>
    </source>
</reference>
<dbReference type="InterPro" id="IPR027417">
    <property type="entry name" value="P-loop_NTPase"/>
</dbReference>
<dbReference type="NCBIfam" id="NF003810">
    <property type="entry name" value="PRK05399.1"/>
    <property type="match status" value="1"/>
</dbReference>
<dbReference type="Proteomes" id="UP000197025">
    <property type="component" value="Unassembled WGS sequence"/>
</dbReference>
<dbReference type="Pfam" id="PF05188">
    <property type="entry name" value="MutS_II"/>
    <property type="match status" value="1"/>
</dbReference>
<feature type="binding site" evidence="9">
    <location>
        <begin position="622"/>
        <end position="629"/>
    </location>
    <ligand>
        <name>ATP</name>
        <dbReference type="ChEBI" id="CHEBI:30616"/>
    </ligand>
</feature>
<dbReference type="InterPro" id="IPR036678">
    <property type="entry name" value="MutS_con_dom_sf"/>
</dbReference>
<dbReference type="PIRSF" id="PIRSF037677">
    <property type="entry name" value="DNA_mis_repair_Msh6"/>
    <property type="match status" value="1"/>
</dbReference>
<dbReference type="EMBL" id="FYEK01000003">
    <property type="protein sequence ID" value="SNB52745.1"/>
    <property type="molecule type" value="Genomic_DNA"/>
</dbReference>
<evidence type="ECO:0000313" key="13">
    <source>
        <dbReference type="Proteomes" id="UP000197025"/>
    </source>
</evidence>
<dbReference type="Gene3D" id="6.10.140.430">
    <property type="match status" value="1"/>
</dbReference>
<evidence type="ECO:0000256" key="4">
    <source>
        <dbReference type="ARBA" id="ARBA00022763"/>
    </source>
</evidence>
<dbReference type="PANTHER" id="PTHR11361:SF34">
    <property type="entry name" value="DNA MISMATCH REPAIR PROTEIN MSH1, MITOCHONDRIAL"/>
    <property type="match status" value="1"/>
</dbReference>
<dbReference type="Pfam" id="PF00488">
    <property type="entry name" value="MutS_V"/>
    <property type="match status" value="1"/>
</dbReference>
<dbReference type="InterPro" id="IPR007861">
    <property type="entry name" value="DNA_mismatch_repair_MutS_clamp"/>
</dbReference>
<dbReference type="InParanoid" id="A0A212Q083"/>